<name>A0A9X2MM43_9BACL</name>
<dbReference type="PROSITE" id="PS51330">
    <property type="entry name" value="DHFR_2"/>
    <property type="match status" value="1"/>
</dbReference>
<dbReference type="InterPro" id="IPR024072">
    <property type="entry name" value="DHFR-like_dom_sf"/>
</dbReference>
<dbReference type="PIRSF" id="PIRSF000194">
    <property type="entry name" value="DHFR"/>
    <property type="match status" value="1"/>
</dbReference>
<accession>A0A9X2MM43</accession>
<keyword evidence="4 8" id="KW-0554">One-carbon metabolism</keyword>
<dbReference type="EMBL" id="JANIPJ010000002">
    <property type="protein sequence ID" value="MCR2802860.1"/>
    <property type="molecule type" value="Genomic_DNA"/>
</dbReference>
<sequence>MPVTLIWAMDRNRAIGGDNRMLWHLPADMAFFRKTTTGKTVLMGRKTYESLGKPLPNRRNVVLTRQEGLELEGCEVIHDIEEAIGRYGEEELMVIGGAEVYALALPYADKLLLTDVDAEIADADAFFPIWEEDEWTLTDSVFREKDERNPYDCRFCTYERVLKPMG</sequence>
<dbReference type="Proteomes" id="UP001141950">
    <property type="component" value="Unassembled WGS sequence"/>
</dbReference>
<dbReference type="GO" id="GO:0046654">
    <property type="term" value="P:tetrahydrofolate biosynthetic process"/>
    <property type="evidence" value="ECO:0007669"/>
    <property type="project" value="InterPro"/>
</dbReference>
<dbReference type="FunFam" id="3.40.430.10:FF:000001">
    <property type="entry name" value="Dihydrofolate reductase"/>
    <property type="match status" value="1"/>
</dbReference>
<dbReference type="PANTHER" id="PTHR48069">
    <property type="entry name" value="DIHYDROFOLATE REDUCTASE"/>
    <property type="match status" value="1"/>
</dbReference>
<dbReference type="InterPro" id="IPR012259">
    <property type="entry name" value="DHFR"/>
</dbReference>
<evidence type="ECO:0000313" key="10">
    <source>
        <dbReference type="EMBL" id="MCR2802860.1"/>
    </source>
</evidence>
<evidence type="ECO:0000256" key="5">
    <source>
        <dbReference type="ARBA" id="ARBA00022857"/>
    </source>
</evidence>
<dbReference type="EC" id="1.5.1.3" evidence="3 8"/>
<keyword evidence="5 8" id="KW-0521">NADP</keyword>
<comment type="pathway">
    <text evidence="1 8">Cofactor biosynthesis; tetrahydrofolate biosynthesis; 5,6,7,8-tetrahydrofolate from 7,8-dihydrofolate: step 1/1.</text>
</comment>
<comment type="caution">
    <text evidence="10">The sequence shown here is derived from an EMBL/GenBank/DDBJ whole genome shotgun (WGS) entry which is preliminary data.</text>
</comment>
<feature type="domain" description="DHFR" evidence="9">
    <location>
        <begin position="2"/>
        <end position="160"/>
    </location>
</feature>
<dbReference type="Gene3D" id="3.40.430.10">
    <property type="entry name" value="Dihydrofolate Reductase, subunit A"/>
    <property type="match status" value="1"/>
</dbReference>
<keyword evidence="6 8" id="KW-0560">Oxidoreductase</keyword>
<evidence type="ECO:0000256" key="8">
    <source>
        <dbReference type="PIRNR" id="PIRNR000194"/>
    </source>
</evidence>
<evidence type="ECO:0000256" key="4">
    <source>
        <dbReference type="ARBA" id="ARBA00022563"/>
    </source>
</evidence>
<dbReference type="GO" id="GO:0070401">
    <property type="term" value="F:NADP+ binding"/>
    <property type="evidence" value="ECO:0007669"/>
    <property type="project" value="UniProtKB-ARBA"/>
</dbReference>
<evidence type="ECO:0000256" key="1">
    <source>
        <dbReference type="ARBA" id="ARBA00004903"/>
    </source>
</evidence>
<evidence type="ECO:0000256" key="3">
    <source>
        <dbReference type="ARBA" id="ARBA00012856"/>
    </source>
</evidence>
<dbReference type="RefSeq" id="WP_257442667.1">
    <property type="nucleotide sequence ID" value="NZ_JANIPJ010000002.1"/>
</dbReference>
<dbReference type="PRINTS" id="PR00070">
    <property type="entry name" value="DHFR"/>
</dbReference>
<dbReference type="CDD" id="cd00209">
    <property type="entry name" value="DHFR"/>
    <property type="match status" value="1"/>
</dbReference>
<dbReference type="PANTHER" id="PTHR48069:SF3">
    <property type="entry name" value="DIHYDROFOLATE REDUCTASE"/>
    <property type="match status" value="1"/>
</dbReference>
<dbReference type="GO" id="GO:0046452">
    <property type="term" value="P:dihydrofolate metabolic process"/>
    <property type="evidence" value="ECO:0007669"/>
    <property type="project" value="TreeGrafter"/>
</dbReference>
<dbReference type="GO" id="GO:0006730">
    <property type="term" value="P:one-carbon metabolic process"/>
    <property type="evidence" value="ECO:0007669"/>
    <property type="project" value="UniProtKB-KW"/>
</dbReference>
<evidence type="ECO:0000256" key="6">
    <source>
        <dbReference type="ARBA" id="ARBA00023002"/>
    </source>
</evidence>
<reference evidence="10" key="1">
    <citation type="submission" date="2022-08" db="EMBL/GenBank/DDBJ databases">
        <title>The genomic sequence of strain Paenibacillus sp. SCIV0701.</title>
        <authorList>
            <person name="Zhao H."/>
        </authorList>
    </citation>
    <scope>NUCLEOTIDE SEQUENCE</scope>
    <source>
        <strain evidence="10">SCIV0701</strain>
    </source>
</reference>
<evidence type="ECO:0000256" key="2">
    <source>
        <dbReference type="ARBA" id="ARBA00009539"/>
    </source>
</evidence>
<organism evidence="10 11">
    <name type="scientific">Paenibacillus soyae</name>
    <dbReference type="NCBI Taxonomy" id="2969249"/>
    <lineage>
        <taxon>Bacteria</taxon>
        <taxon>Bacillati</taxon>
        <taxon>Bacillota</taxon>
        <taxon>Bacilli</taxon>
        <taxon>Bacillales</taxon>
        <taxon>Paenibacillaceae</taxon>
        <taxon>Paenibacillus</taxon>
    </lineage>
</organism>
<dbReference type="InterPro" id="IPR001796">
    <property type="entry name" value="DHFR_dom"/>
</dbReference>
<keyword evidence="11" id="KW-1185">Reference proteome</keyword>
<comment type="catalytic activity">
    <reaction evidence="8">
        <text>(6S)-5,6,7,8-tetrahydrofolate + NADP(+) = 7,8-dihydrofolate + NADPH + H(+)</text>
        <dbReference type="Rhea" id="RHEA:15009"/>
        <dbReference type="ChEBI" id="CHEBI:15378"/>
        <dbReference type="ChEBI" id="CHEBI:57451"/>
        <dbReference type="ChEBI" id="CHEBI:57453"/>
        <dbReference type="ChEBI" id="CHEBI:57783"/>
        <dbReference type="ChEBI" id="CHEBI:58349"/>
        <dbReference type="EC" id="1.5.1.3"/>
    </reaction>
</comment>
<protein>
    <recommendedName>
        <fullName evidence="3 8">Dihydrofolate reductase</fullName>
        <ecNumber evidence="3 8">1.5.1.3</ecNumber>
    </recommendedName>
</protein>
<evidence type="ECO:0000259" key="9">
    <source>
        <dbReference type="PROSITE" id="PS51330"/>
    </source>
</evidence>
<evidence type="ECO:0000256" key="7">
    <source>
        <dbReference type="ARBA" id="ARBA00025067"/>
    </source>
</evidence>
<dbReference type="GO" id="GO:0046655">
    <property type="term" value="P:folic acid metabolic process"/>
    <property type="evidence" value="ECO:0007669"/>
    <property type="project" value="TreeGrafter"/>
</dbReference>
<dbReference type="AlphaFoldDB" id="A0A9X2MM43"/>
<dbReference type="SUPFAM" id="SSF53597">
    <property type="entry name" value="Dihydrofolate reductase-like"/>
    <property type="match status" value="1"/>
</dbReference>
<comment type="similarity">
    <text evidence="2 8">Belongs to the dihydrofolate reductase family.</text>
</comment>
<dbReference type="Pfam" id="PF00186">
    <property type="entry name" value="DHFR_1"/>
    <property type="match status" value="1"/>
</dbReference>
<gene>
    <name evidence="10" type="ORF">NQZ67_03105</name>
</gene>
<dbReference type="GO" id="GO:0004146">
    <property type="term" value="F:dihydrofolate reductase activity"/>
    <property type="evidence" value="ECO:0007669"/>
    <property type="project" value="UniProtKB-EC"/>
</dbReference>
<proteinExistence type="inferred from homology"/>
<comment type="function">
    <text evidence="7 8">Key enzyme in folate metabolism. Catalyzes an essential reaction for de novo glycine and purine synthesis, and for DNA precursor synthesis.</text>
</comment>
<dbReference type="GO" id="GO:0005829">
    <property type="term" value="C:cytosol"/>
    <property type="evidence" value="ECO:0007669"/>
    <property type="project" value="TreeGrafter"/>
</dbReference>
<evidence type="ECO:0000313" key="11">
    <source>
        <dbReference type="Proteomes" id="UP001141950"/>
    </source>
</evidence>